<proteinExistence type="inferred from homology"/>
<protein>
    <recommendedName>
        <fullName evidence="6 7">Large ribosomal subunit protein uL18</fullName>
    </recommendedName>
</protein>
<dbReference type="GO" id="GO:0008097">
    <property type="term" value="F:5S rRNA binding"/>
    <property type="evidence" value="ECO:0007669"/>
    <property type="project" value="TreeGrafter"/>
</dbReference>
<dbReference type="EMBL" id="LSZP01000048">
    <property type="protein sequence ID" value="KXU34801.1"/>
    <property type="molecule type" value="Genomic_DNA"/>
</dbReference>
<evidence type="ECO:0000256" key="7">
    <source>
        <dbReference type="HAMAP-Rule" id="MF_01337"/>
    </source>
</evidence>
<keyword evidence="5 7" id="KW-0687">Ribonucleoprotein</keyword>
<evidence type="ECO:0000256" key="6">
    <source>
        <dbReference type="ARBA" id="ARBA00035197"/>
    </source>
</evidence>
<dbReference type="GO" id="GO:0003735">
    <property type="term" value="F:structural constituent of ribosome"/>
    <property type="evidence" value="ECO:0007669"/>
    <property type="project" value="InterPro"/>
</dbReference>
<dbReference type="AlphaFoldDB" id="A0A139SJS3"/>
<dbReference type="GO" id="GO:0006412">
    <property type="term" value="P:translation"/>
    <property type="evidence" value="ECO:0007669"/>
    <property type="project" value="UniProtKB-UniRule"/>
</dbReference>
<comment type="subunit">
    <text evidence="7">Part of the 50S ribosomal subunit; part of the 5S rRNA/L5/L18/L25 subcomplex. Contacts the 5S and 23S rRNAs.</text>
</comment>
<dbReference type="NCBIfam" id="TIGR00060">
    <property type="entry name" value="L18_bact"/>
    <property type="match status" value="1"/>
</dbReference>
<keyword evidence="4 7" id="KW-0689">Ribosomal protein</keyword>
<dbReference type="InterPro" id="IPR057268">
    <property type="entry name" value="Ribosomal_L18"/>
</dbReference>
<evidence type="ECO:0000256" key="1">
    <source>
        <dbReference type="ARBA" id="ARBA00007116"/>
    </source>
</evidence>
<evidence type="ECO:0000313" key="8">
    <source>
        <dbReference type="EMBL" id="KXU34801.1"/>
    </source>
</evidence>
<sequence length="120" mass="13213">MDTILKSKLLQKRRWRIRKKINGTAERPRLSVKFTGKHIYAQAVDDEKGVTLAFLSSLAPDLRQKKLAANVAGAQELGTAFAAKAKEAGISSVVFDRNGARYHGKVKQFAEAAREGGLQF</sequence>
<evidence type="ECO:0000313" key="9">
    <source>
        <dbReference type="Proteomes" id="UP000071392"/>
    </source>
</evidence>
<dbReference type="InterPro" id="IPR005484">
    <property type="entry name" value="Ribosomal_uL18_bac/plant/anim"/>
</dbReference>
<dbReference type="CDD" id="cd00432">
    <property type="entry name" value="Ribosomal_L18_L5e"/>
    <property type="match status" value="1"/>
</dbReference>
<dbReference type="SUPFAM" id="SSF53137">
    <property type="entry name" value="Translational machinery components"/>
    <property type="match status" value="1"/>
</dbReference>
<keyword evidence="2 7" id="KW-0699">rRNA-binding</keyword>
<dbReference type="GO" id="GO:0022625">
    <property type="term" value="C:cytosolic large ribosomal subunit"/>
    <property type="evidence" value="ECO:0007669"/>
    <property type="project" value="TreeGrafter"/>
</dbReference>
<name>A0A139SJS3_9BACT</name>
<gene>
    <name evidence="7" type="primary">rplR</name>
    <name evidence="8" type="ORF">AXK12_06845</name>
</gene>
<reference evidence="8 9" key="1">
    <citation type="submission" date="2016-02" db="EMBL/GenBank/DDBJ databases">
        <authorList>
            <person name="Wen L."/>
            <person name="He K."/>
            <person name="Yang H."/>
        </authorList>
    </citation>
    <scope>NUCLEOTIDE SEQUENCE [LARGE SCALE GENOMIC DNA]</scope>
    <source>
        <strain evidence="8 9">CV41</strain>
    </source>
</reference>
<comment type="similarity">
    <text evidence="1 7">Belongs to the universal ribosomal protein uL18 family.</text>
</comment>
<dbReference type="PANTHER" id="PTHR12899">
    <property type="entry name" value="39S RIBOSOMAL PROTEIN L18, MITOCHONDRIAL"/>
    <property type="match status" value="1"/>
</dbReference>
<dbReference type="InterPro" id="IPR004389">
    <property type="entry name" value="Ribosomal_uL18_bac-type"/>
</dbReference>
<keyword evidence="9" id="KW-1185">Reference proteome</keyword>
<dbReference type="Proteomes" id="UP000071392">
    <property type="component" value="Unassembled WGS sequence"/>
</dbReference>
<dbReference type="OrthoDB" id="9810939at2"/>
<comment type="function">
    <text evidence="7">This is one of the proteins that bind and probably mediate the attachment of the 5S RNA into the large ribosomal subunit, where it forms part of the central protuberance.</text>
</comment>
<dbReference type="PANTHER" id="PTHR12899:SF3">
    <property type="entry name" value="LARGE RIBOSOMAL SUBUNIT PROTEIN UL18M"/>
    <property type="match status" value="1"/>
</dbReference>
<comment type="caution">
    <text evidence="8">The sequence shown here is derived from an EMBL/GenBank/DDBJ whole genome shotgun (WGS) entry which is preliminary data.</text>
</comment>
<dbReference type="Gene3D" id="3.30.420.100">
    <property type="match status" value="1"/>
</dbReference>
<dbReference type="STRING" id="1548208.AXK12_06845"/>
<accession>A0A139SJS3</accession>
<organism evidence="8 9">
    <name type="scientific">Cephaloticoccus capnophilus</name>
    <dbReference type="NCBI Taxonomy" id="1548208"/>
    <lineage>
        <taxon>Bacteria</taxon>
        <taxon>Pseudomonadati</taxon>
        <taxon>Verrucomicrobiota</taxon>
        <taxon>Opitutia</taxon>
        <taxon>Opitutales</taxon>
        <taxon>Opitutaceae</taxon>
        <taxon>Cephaloticoccus</taxon>
    </lineage>
</organism>
<keyword evidence="3 7" id="KW-0694">RNA-binding</keyword>
<evidence type="ECO:0000256" key="5">
    <source>
        <dbReference type="ARBA" id="ARBA00023274"/>
    </source>
</evidence>
<dbReference type="RefSeq" id="WP_068712696.1">
    <property type="nucleotide sequence ID" value="NZ_LSZP01000048.1"/>
</dbReference>
<evidence type="ECO:0000256" key="3">
    <source>
        <dbReference type="ARBA" id="ARBA00022884"/>
    </source>
</evidence>
<dbReference type="FunFam" id="3.30.420.100:FF:000001">
    <property type="entry name" value="50S ribosomal protein L18"/>
    <property type="match status" value="1"/>
</dbReference>
<dbReference type="Pfam" id="PF00861">
    <property type="entry name" value="Ribosomal_L18p"/>
    <property type="match status" value="1"/>
</dbReference>
<evidence type="ECO:0000256" key="2">
    <source>
        <dbReference type="ARBA" id="ARBA00022730"/>
    </source>
</evidence>
<evidence type="ECO:0000256" key="4">
    <source>
        <dbReference type="ARBA" id="ARBA00022980"/>
    </source>
</evidence>
<dbReference type="HAMAP" id="MF_01337_B">
    <property type="entry name" value="Ribosomal_uL18_B"/>
    <property type="match status" value="1"/>
</dbReference>